<dbReference type="GO" id="GO:0031012">
    <property type="term" value="C:extracellular matrix"/>
    <property type="evidence" value="ECO:0007669"/>
    <property type="project" value="TreeGrafter"/>
</dbReference>
<dbReference type="PROSITE" id="PS51155">
    <property type="entry name" value="CHIT_BIND_RR_2"/>
    <property type="match status" value="1"/>
</dbReference>
<dbReference type="InterPro" id="IPR051217">
    <property type="entry name" value="Insect_Cuticle_Struc_Prot"/>
</dbReference>
<dbReference type="Proteomes" id="UP000747542">
    <property type="component" value="Unassembled WGS sequence"/>
</dbReference>
<evidence type="ECO:0000256" key="1">
    <source>
        <dbReference type="ARBA" id="ARBA00022460"/>
    </source>
</evidence>
<proteinExistence type="predicted"/>
<organism evidence="4 5">
    <name type="scientific">Homarus americanus</name>
    <name type="common">American lobster</name>
    <dbReference type="NCBI Taxonomy" id="6706"/>
    <lineage>
        <taxon>Eukaryota</taxon>
        <taxon>Metazoa</taxon>
        <taxon>Ecdysozoa</taxon>
        <taxon>Arthropoda</taxon>
        <taxon>Crustacea</taxon>
        <taxon>Multicrustacea</taxon>
        <taxon>Malacostraca</taxon>
        <taxon>Eumalacostraca</taxon>
        <taxon>Eucarida</taxon>
        <taxon>Decapoda</taxon>
        <taxon>Pleocyemata</taxon>
        <taxon>Astacidea</taxon>
        <taxon>Nephropoidea</taxon>
        <taxon>Nephropidae</taxon>
        <taxon>Homarus</taxon>
    </lineage>
</organism>
<accession>A0A8J5JHB1</accession>
<dbReference type="GO" id="GO:0005615">
    <property type="term" value="C:extracellular space"/>
    <property type="evidence" value="ECO:0007669"/>
    <property type="project" value="TreeGrafter"/>
</dbReference>
<name>A0A8J5JHB1_HOMAM</name>
<protein>
    <submittedName>
        <fullName evidence="4">Pro-resilin-like 148</fullName>
    </submittedName>
</protein>
<feature type="signal peptide" evidence="3">
    <location>
        <begin position="1"/>
        <end position="18"/>
    </location>
</feature>
<evidence type="ECO:0000313" key="5">
    <source>
        <dbReference type="Proteomes" id="UP000747542"/>
    </source>
</evidence>
<dbReference type="AlphaFoldDB" id="A0A8J5JHB1"/>
<evidence type="ECO:0000313" key="4">
    <source>
        <dbReference type="EMBL" id="KAG7156063.1"/>
    </source>
</evidence>
<evidence type="ECO:0000256" key="2">
    <source>
        <dbReference type="PROSITE-ProRule" id="PRU00497"/>
    </source>
</evidence>
<evidence type="ECO:0000256" key="3">
    <source>
        <dbReference type="SAM" id="SignalP"/>
    </source>
</evidence>
<reference evidence="4" key="1">
    <citation type="journal article" date="2021" name="Sci. Adv.">
        <title>The American lobster genome reveals insights on longevity, neural, and immune adaptations.</title>
        <authorList>
            <person name="Polinski J.M."/>
            <person name="Zimin A.V."/>
            <person name="Clark K.F."/>
            <person name="Kohn A.B."/>
            <person name="Sadowski N."/>
            <person name="Timp W."/>
            <person name="Ptitsyn A."/>
            <person name="Khanna P."/>
            <person name="Romanova D.Y."/>
            <person name="Williams P."/>
            <person name="Greenwood S.J."/>
            <person name="Moroz L.L."/>
            <person name="Walt D.R."/>
            <person name="Bodnar A.G."/>
        </authorList>
    </citation>
    <scope>NUCLEOTIDE SEQUENCE</scope>
    <source>
        <strain evidence="4">GMGI-L3</strain>
    </source>
</reference>
<dbReference type="Pfam" id="PF00379">
    <property type="entry name" value="Chitin_bind_4"/>
    <property type="match status" value="2"/>
</dbReference>
<keyword evidence="1 2" id="KW-0193">Cuticle</keyword>
<sequence>MKAVALVISLMIVVAARASPQGYGATGSGGGSASAPAQYNFQWDVDDQQSGNFYGHGEQANNGLVQGSNNTTMKTAALVLLVVVAAWAGPQDYGSQGTGGYGGSGGGSSAPAPYSFQWDVDDAPSGNFYGHGEQGSGGNAQGKYYVRLPDTRLQQVEYTADDSGYHPIVTYEGVAQFGGGSGGQGGYAYDPDIKCPYYPRRKLYYVRLPDTRLQQVEYTADGSGYHPIVTYEGVAQFGGGSGGQGGYA</sequence>
<dbReference type="PANTHER" id="PTHR12236:SF98">
    <property type="entry name" value="CUTICULAR PROTEIN 56F"/>
    <property type="match status" value="1"/>
</dbReference>
<dbReference type="EMBL" id="JAHLQT010040175">
    <property type="protein sequence ID" value="KAG7156063.1"/>
    <property type="molecule type" value="Genomic_DNA"/>
</dbReference>
<keyword evidence="5" id="KW-1185">Reference proteome</keyword>
<keyword evidence="3" id="KW-0732">Signal</keyword>
<feature type="chain" id="PRO_5035186026" evidence="3">
    <location>
        <begin position="19"/>
        <end position="248"/>
    </location>
</feature>
<gene>
    <name evidence="4" type="ORF">Hamer_G023557</name>
</gene>
<dbReference type="PANTHER" id="PTHR12236">
    <property type="entry name" value="STRUCTURAL CONTITUENT OF CUTICLE"/>
    <property type="match status" value="1"/>
</dbReference>
<dbReference type="InterPro" id="IPR000618">
    <property type="entry name" value="Insect_cuticle"/>
</dbReference>
<dbReference type="GO" id="GO:0042302">
    <property type="term" value="F:structural constituent of cuticle"/>
    <property type="evidence" value="ECO:0007669"/>
    <property type="project" value="UniProtKB-UniRule"/>
</dbReference>
<comment type="caution">
    <text evidence="4">The sequence shown here is derived from an EMBL/GenBank/DDBJ whole genome shotgun (WGS) entry which is preliminary data.</text>
</comment>